<dbReference type="Proteomes" id="UP001597299">
    <property type="component" value="Unassembled WGS sequence"/>
</dbReference>
<name>A0ABW4YZR9_9HYPH</name>
<reference evidence="3" key="1">
    <citation type="journal article" date="2019" name="Int. J. Syst. Evol. Microbiol.">
        <title>The Global Catalogue of Microorganisms (GCM) 10K type strain sequencing project: providing services to taxonomists for standard genome sequencing and annotation.</title>
        <authorList>
            <consortium name="The Broad Institute Genomics Platform"/>
            <consortium name="The Broad Institute Genome Sequencing Center for Infectious Disease"/>
            <person name="Wu L."/>
            <person name="Ma J."/>
        </authorList>
    </citation>
    <scope>NUCLEOTIDE SEQUENCE [LARGE SCALE GENOMIC DNA]</scope>
    <source>
        <strain evidence="3">CCM 7435</strain>
    </source>
</reference>
<dbReference type="InterPro" id="IPR021327">
    <property type="entry name" value="DUF2934"/>
</dbReference>
<evidence type="ECO:0000256" key="1">
    <source>
        <dbReference type="SAM" id="MobiDB-lite"/>
    </source>
</evidence>
<keyword evidence="3" id="KW-1185">Reference proteome</keyword>
<comment type="caution">
    <text evidence="2">The sequence shown here is derived from an EMBL/GenBank/DDBJ whole genome shotgun (WGS) entry which is preliminary data.</text>
</comment>
<accession>A0ABW4YZR9</accession>
<dbReference type="RefSeq" id="WP_213352694.1">
    <property type="nucleotide sequence ID" value="NZ_JAHBGB010000027.1"/>
</dbReference>
<dbReference type="Pfam" id="PF11154">
    <property type="entry name" value="DUF2934"/>
    <property type="match status" value="1"/>
</dbReference>
<feature type="region of interest" description="Disordered" evidence="1">
    <location>
        <begin position="95"/>
        <end position="119"/>
    </location>
</feature>
<gene>
    <name evidence="2" type="ORF">ACFSNC_14520</name>
</gene>
<dbReference type="EMBL" id="JBHUHD010000001">
    <property type="protein sequence ID" value="MFD2141623.1"/>
    <property type="molecule type" value="Genomic_DNA"/>
</dbReference>
<organism evidence="2 3">
    <name type="scientific">Ancylobacter oerskovii</name>
    <dbReference type="NCBI Taxonomy" id="459519"/>
    <lineage>
        <taxon>Bacteria</taxon>
        <taxon>Pseudomonadati</taxon>
        <taxon>Pseudomonadota</taxon>
        <taxon>Alphaproteobacteria</taxon>
        <taxon>Hyphomicrobiales</taxon>
        <taxon>Xanthobacteraceae</taxon>
        <taxon>Ancylobacter</taxon>
    </lineage>
</organism>
<protein>
    <submittedName>
        <fullName evidence="2">DUF2934 domain-containing protein</fullName>
    </submittedName>
</protein>
<sequence length="119" mass="13193">MSQREDRIREQAYRLWEEEGRPDGRADRHWSDAERLVAIEQGGHEETAPAAGGTAEAEEVARLAIDPNVLMAPEEHEPVSEIDTIHRTLEVPPARRRAHAPLADEDGALSGLAGTRLEE</sequence>
<evidence type="ECO:0000313" key="2">
    <source>
        <dbReference type="EMBL" id="MFD2141623.1"/>
    </source>
</evidence>
<proteinExistence type="predicted"/>
<evidence type="ECO:0000313" key="3">
    <source>
        <dbReference type="Proteomes" id="UP001597299"/>
    </source>
</evidence>